<dbReference type="InterPro" id="IPR015797">
    <property type="entry name" value="NUDIX_hydrolase-like_dom_sf"/>
</dbReference>
<comment type="caution">
    <text evidence="8">The sequence shown here is derived from an EMBL/GenBank/DDBJ whole genome shotgun (WGS) entry which is preliminary data.</text>
</comment>
<evidence type="ECO:0000256" key="1">
    <source>
        <dbReference type="ARBA" id="ARBA00001936"/>
    </source>
</evidence>
<dbReference type="EMBL" id="JAIFZM010000003">
    <property type="protein sequence ID" value="MCG3418533.1"/>
    <property type="molecule type" value="Genomic_DNA"/>
</dbReference>
<evidence type="ECO:0000256" key="6">
    <source>
        <dbReference type="ARBA" id="ARBA00023211"/>
    </source>
</evidence>
<dbReference type="GO" id="GO:0046872">
    <property type="term" value="F:metal ion binding"/>
    <property type="evidence" value="ECO:0007669"/>
    <property type="project" value="UniProtKB-KW"/>
</dbReference>
<comment type="cofactor">
    <cofactor evidence="1">
        <name>Mn(2+)</name>
        <dbReference type="ChEBI" id="CHEBI:29035"/>
    </cofactor>
</comment>
<evidence type="ECO:0000256" key="5">
    <source>
        <dbReference type="ARBA" id="ARBA00022842"/>
    </source>
</evidence>
<dbReference type="GO" id="GO:0010945">
    <property type="term" value="F:coenzyme A diphosphatase activity"/>
    <property type="evidence" value="ECO:0007669"/>
    <property type="project" value="InterPro"/>
</dbReference>
<gene>
    <name evidence="8" type="ORF">K3T81_05145</name>
</gene>
<name>A0AAW5B4S1_9BACI</name>
<dbReference type="CDD" id="cd03426">
    <property type="entry name" value="NUDIX_CoAse_Nudt7"/>
    <property type="match status" value="1"/>
</dbReference>
<evidence type="ECO:0000313" key="8">
    <source>
        <dbReference type="EMBL" id="MCG3418533.1"/>
    </source>
</evidence>
<protein>
    <submittedName>
        <fullName evidence="8">CoA pyrophosphatase</fullName>
    </submittedName>
</protein>
<evidence type="ECO:0000313" key="9">
    <source>
        <dbReference type="Proteomes" id="UP001199631"/>
    </source>
</evidence>
<evidence type="ECO:0000256" key="4">
    <source>
        <dbReference type="ARBA" id="ARBA00022801"/>
    </source>
</evidence>
<proteinExistence type="predicted"/>
<evidence type="ECO:0000256" key="2">
    <source>
        <dbReference type="ARBA" id="ARBA00001946"/>
    </source>
</evidence>
<sequence length="206" mass="23342">MKKEEILHKLTHHTAGILGAEDLYKYAILLPLVEKEDGIHLLFEVRAASLRRQPGEICFPGGKIDPSDASAQDAALRETEEELGIEKERVSHVLPLDYLVSSFGMIVYPYTGIIDSTSDVIPNPTEVDEVFSVPLQFFLDNPPQIHYVNVAMEPEESFPFELIPGGKDYEWGTSKFAEHFYVFGDKVIWGLTARIIHHFVERLEKT</sequence>
<dbReference type="PANTHER" id="PTHR12992">
    <property type="entry name" value="NUDIX HYDROLASE"/>
    <property type="match status" value="1"/>
</dbReference>
<dbReference type="SUPFAM" id="SSF55811">
    <property type="entry name" value="Nudix"/>
    <property type="match status" value="1"/>
</dbReference>
<organism evidence="8 9">
    <name type="scientific">Oceanobacillus jordanicus</name>
    <dbReference type="NCBI Taxonomy" id="2867266"/>
    <lineage>
        <taxon>Bacteria</taxon>
        <taxon>Bacillati</taxon>
        <taxon>Bacillota</taxon>
        <taxon>Bacilli</taxon>
        <taxon>Bacillales</taxon>
        <taxon>Bacillaceae</taxon>
        <taxon>Oceanobacillus</taxon>
    </lineage>
</organism>
<keyword evidence="3" id="KW-0479">Metal-binding</keyword>
<keyword evidence="9" id="KW-1185">Reference proteome</keyword>
<evidence type="ECO:0000256" key="3">
    <source>
        <dbReference type="ARBA" id="ARBA00022723"/>
    </source>
</evidence>
<keyword evidence="4" id="KW-0378">Hydrolase</keyword>
<keyword evidence="6" id="KW-0464">Manganese</keyword>
<accession>A0AAW5B4S1</accession>
<keyword evidence="5" id="KW-0460">Magnesium</keyword>
<reference evidence="8 9" key="1">
    <citation type="journal article" date="2022" name="Evol. Bioinform. Online">
        <title>Draft Genome Sequence of Oceanobacillus jordanicus Strain GSFE11, a Halotolerant Plant Growth-Promoting Bacterial Endophyte Isolated From the Jordan Valley.</title>
        <authorList>
            <person name="Alhindi T."/>
            <person name="Albdaiwi R."/>
        </authorList>
    </citation>
    <scope>NUCLEOTIDE SEQUENCE [LARGE SCALE GENOMIC DNA]</scope>
    <source>
        <strain evidence="8 9">GSFE11</strain>
    </source>
</reference>
<dbReference type="InterPro" id="IPR000086">
    <property type="entry name" value="NUDIX_hydrolase_dom"/>
</dbReference>
<dbReference type="Proteomes" id="UP001199631">
    <property type="component" value="Unassembled WGS sequence"/>
</dbReference>
<dbReference type="Pfam" id="PF00293">
    <property type="entry name" value="NUDIX"/>
    <property type="match status" value="1"/>
</dbReference>
<dbReference type="InterPro" id="IPR045121">
    <property type="entry name" value="CoAse"/>
</dbReference>
<evidence type="ECO:0000259" key="7">
    <source>
        <dbReference type="PROSITE" id="PS51462"/>
    </source>
</evidence>
<comment type="cofactor">
    <cofactor evidence="2">
        <name>Mg(2+)</name>
        <dbReference type="ChEBI" id="CHEBI:18420"/>
    </cofactor>
</comment>
<dbReference type="RefSeq" id="WP_238018660.1">
    <property type="nucleotide sequence ID" value="NZ_JAIFZM010000003.1"/>
</dbReference>
<dbReference type="PROSITE" id="PS51462">
    <property type="entry name" value="NUDIX"/>
    <property type="match status" value="1"/>
</dbReference>
<dbReference type="Gene3D" id="3.90.79.10">
    <property type="entry name" value="Nucleoside Triphosphate Pyrophosphohydrolase"/>
    <property type="match status" value="1"/>
</dbReference>
<dbReference type="PANTHER" id="PTHR12992:SF11">
    <property type="entry name" value="MITOCHONDRIAL COENZYME A DIPHOSPHATASE NUDT8"/>
    <property type="match status" value="1"/>
</dbReference>
<feature type="domain" description="Nudix hydrolase" evidence="7">
    <location>
        <begin position="23"/>
        <end position="156"/>
    </location>
</feature>
<dbReference type="AlphaFoldDB" id="A0AAW5B4S1"/>